<keyword evidence="2" id="KW-0812">Transmembrane</keyword>
<reference evidence="3 4" key="1">
    <citation type="journal article" date="2019" name="Sci. Rep.">
        <title>Comparative genomics of chytrid fungi reveal insights into the obligate biotrophic and pathogenic lifestyle of Synchytrium endobioticum.</title>
        <authorList>
            <person name="van de Vossenberg B.T.L.H."/>
            <person name="Warris S."/>
            <person name="Nguyen H.D.T."/>
            <person name="van Gent-Pelzer M.P.E."/>
            <person name="Joly D.L."/>
            <person name="van de Geest H.C."/>
            <person name="Bonants P.J.M."/>
            <person name="Smith D.S."/>
            <person name="Levesque C.A."/>
            <person name="van der Lee T.A.J."/>
        </authorList>
    </citation>
    <scope>NUCLEOTIDE SEQUENCE [LARGE SCALE GENOMIC DNA]</scope>
    <source>
        <strain evidence="3 4">LEV6574</strain>
    </source>
</reference>
<feature type="region of interest" description="Disordered" evidence="1">
    <location>
        <begin position="1"/>
        <end position="20"/>
    </location>
</feature>
<dbReference type="VEuPathDB" id="FungiDB:SeMB42_g04438"/>
<accession>A0A507CX94</accession>
<sequence>MLGEGMRKRNMAVTTNSQSRGPQLIVEVPTNPFLHQQWRASQREDYQISILDAPKSSPSDQAHLTSQPVKYLGSPDMKSVETTALDPSAASFHPRHLRKRDDTTPKQTAKGTMKYHSLPPGFDRVPGVLPPSAPIPRIVTVPSTPLPPYAHPPIHLVLPLLADINRAGQNQVGLVSTAVPLLVFAFLAGHSVLTAFKALASLLARKGPLGRSVAAGHARPPLSRSNGRIHPDASIASTGAASHGGITGVSLDTKRTPRISATSRTPSLQPHGASGRLHKRASRGDVGAVLNTLLAILTIAGCCLLRDLRNSGSLPGSKHLVMLALAVLGVMVIALPRGNQCQLLADSSYGGGMRDSVPILRDGGSNSISLAPLPAASGGDGRGIGAASPFGAIDQESHGIGARSPFGAIDHESRGIGAAFPFGEIDHESRGIDARSPFGAIDHESHGIGARSPFGAIDHESRGIGARSPFGAIDHESRGIGAAFPFGEIDHESH</sequence>
<evidence type="ECO:0000313" key="4">
    <source>
        <dbReference type="Proteomes" id="UP000320475"/>
    </source>
</evidence>
<proteinExistence type="predicted"/>
<protein>
    <submittedName>
        <fullName evidence="3">Uncharacterized protein</fullName>
    </submittedName>
</protein>
<comment type="caution">
    <text evidence="3">The sequence shown here is derived from an EMBL/GenBank/DDBJ whole genome shotgun (WGS) entry which is preliminary data.</text>
</comment>
<feature type="transmembrane region" description="Helical" evidence="2">
    <location>
        <begin position="286"/>
        <end position="308"/>
    </location>
</feature>
<dbReference type="AlphaFoldDB" id="A0A507CX94"/>
<keyword evidence="2" id="KW-0472">Membrane</keyword>
<evidence type="ECO:0000256" key="1">
    <source>
        <dbReference type="SAM" id="MobiDB-lite"/>
    </source>
</evidence>
<name>A0A507CX94_9FUNG</name>
<dbReference type="EMBL" id="QEAM01000210">
    <property type="protein sequence ID" value="TPX43745.1"/>
    <property type="molecule type" value="Genomic_DNA"/>
</dbReference>
<feature type="transmembrane region" description="Helical" evidence="2">
    <location>
        <begin position="172"/>
        <end position="193"/>
    </location>
</feature>
<feature type="region of interest" description="Disordered" evidence="1">
    <location>
        <begin position="254"/>
        <end position="280"/>
    </location>
</feature>
<feature type="compositionally biased region" description="Polar residues" evidence="1">
    <location>
        <begin position="259"/>
        <end position="268"/>
    </location>
</feature>
<evidence type="ECO:0000256" key="2">
    <source>
        <dbReference type="SAM" id="Phobius"/>
    </source>
</evidence>
<feature type="region of interest" description="Disordered" evidence="1">
    <location>
        <begin position="84"/>
        <end position="121"/>
    </location>
</feature>
<keyword evidence="2" id="KW-1133">Transmembrane helix</keyword>
<gene>
    <name evidence="3" type="ORF">SeLEV6574_g04887</name>
</gene>
<feature type="transmembrane region" description="Helical" evidence="2">
    <location>
        <begin position="320"/>
        <end position="338"/>
    </location>
</feature>
<organism evidence="3 4">
    <name type="scientific">Synchytrium endobioticum</name>
    <dbReference type="NCBI Taxonomy" id="286115"/>
    <lineage>
        <taxon>Eukaryota</taxon>
        <taxon>Fungi</taxon>
        <taxon>Fungi incertae sedis</taxon>
        <taxon>Chytridiomycota</taxon>
        <taxon>Chytridiomycota incertae sedis</taxon>
        <taxon>Chytridiomycetes</taxon>
        <taxon>Synchytriales</taxon>
        <taxon>Synchytriaceae</taxon>
        <taxon>Synchytrium</taxon>
    </lineage>
</organism>
<evidence type="ECO:0000313" key="3">
    <source>
        <dbReference type="EMBL" id="TPX43745.1"/>
    </source>
</evidence>
<dbReference type="Proteomes" id="UP000320475">
    <property type="component" value="Unassembled WGS sequence"/>
</dbReference>